<sequence>MMIYDKIVEIIAMVFRLEVDHVKRLSREESLSRIGLDSINCMEIVVNIEEEFSIVFNDEELLLDNLNTLDKLIHMVEQKTGEHTLI</sequence>
<proteinExistence type="predicted"/>
<dbReference type="SUPFAM" id="SSF47336">
    <property type="entry name" value="ACP-like"/>
    <property type="match status" value="1"/>
</dbReference>
<dbReference type="PROSITE" id="PS50075">
    <property type="entry name" value="CARRIER"/>
    <property type="match status" value="1"/>
</dbReference>
<gene>
    <name evidence="4" type="ORF">GK047_25710</name>
</gene>
<evidence type="ECO:0000256" key="1">
    <source>
        <dbReference type="ARBA" id="ARBA00022450"/>
    </source>
</evidence>
<evidence type="ECO:0000256" key="2">
    <source>
        <dbReference type="ARBA" id="ARBA00022553"/>
    </source>
</evidence>
<dbReference type="Gene3D" id="1.10.1200.10">
    <property type="entry name" value="ACP-like"/>
    <property type="match status" value="1"/>
</dbReference>
<dbReference type="InterPro" id="IPR009081">
    <property type="entry name" value="PP-bd_ACP"/>
</dbReference>
<reference evidence="4" key="1">
    <citation type="submission" date="2020-02" db="EMBL/GenBank/DDBJ databases">
        <authorList>
            <person name="Shen X.-R."/>
            <person name="Zhang Y.-X."/>
        </authorList>
    </citation>
    <scope>NUCLEOTIDE SEQUENCE</scope>
    <source>
        <strain evidence="4">SYP-B3998</strain>
    </source>
</reference>
<dbReference type="AlphaFoldDB" id="A0A6G4A4N0"/>
<accession>A0A6G4A4N0</accession>
<comment type="caution">
    <text evidence="4">The sequence shown here is derived from an EMBL/GenBank/DDBJ whole genome shotgun (WGS) entry which is preliminary data.</text>
</comment>
<evidence type="ECO:0000313" key="4">
    <source>
        <dbReference type="EMBL" id="NEW09345.1"/>
    </source>
</evidence>
<dbReference type="Pfam" id="PF00550">
    <property type="entry name" value="PP-binding"/>
    <property type="match status" value="1"/>
</dbReference>
<feature type="domain" description="Carrier" evidence="3">
    <location>
        <begin position="1"/>
        <end position="80"/>
    </location>
</feature>
<dbReference type="RefSeq" id="WP_163953108.1">
    <property type="nucleotide sequence ID" value="NZ_JAAIKC010000016.1"/>
</dbReference>
<dbReference type="EMBL" id="JAAIKC010000016">
    <property type="protein sequence ID" value="NEW09345.1"/>
    <property type="molecule type" value="Genomic_DNA"/>
</dbReference>
<name>A0A6G4A4N0_9BACL</name>
<evidence type="ECO:0000259" key="3">
    <source>
        <dbReference type="PROSITE" id="PS50075"/>
    </source>
</evidence>
<organism evidence="4">
    <name type="scientific">Paenibacillus sp. SYP-B3998</name>
    <dbReference type="NCBI Taxonomy" id="2678564"/>
    <lineage>
        <taxon>Bacteria</taxon>
        <taxon>Bacillati</taxon>
        <taxon>Bacillota</taxon>
        <taxon>Bacilli</taxon>
        <taxon>Bacillales</taxon>
        <taxon>Paenibacillaceae</taxon>
        <taxon>Paenibacillus</taxon>
    </lineage>
</organism>
<keyword evidence="1" id="KW-0596">Phosphopantetheine</keyword>
<dbReference type="PROSITE" id="PS00012">
    <property type="entry name" value="PHOSPHOPANTETHEINE"/>
    <property type="match status" value="1"/>
</dbReference>
<dbReference type="InterPro" id="IPR006162">
    <property type="entry name" value="Ppantetheine_attach_site"/>
</dbReference>
<keyword evidence="2" id="KW-0597">Phosphoprotein</keyword>
<dbReference type="InterPro" id="IPR036736">
    <property type="entry name" value="ACP-like_sf"/>
</dbReference>
<protein>
    <submittedName>
        <fullName evidence="4">Acyl carrier protein</fullName>
    </submittedName>
</protein>